<feature type="compositionally biased region" description="Low complexity" evidence="1">
    <location>
        <begin position="75"/>
        <end position="96"/>
    </location>
</feature>
<feature type="compositionally biased region" description="Low complexity" evidence="1">
    <location>
        <begin position="402"/>
        <end position="412"/>
    </location>
</feature>
<reference evidence="2" key="1">
    <citation type="submission" date="2023-03" db="EMBL/GenBank/DDBJ databases">
        <authorList>
            <person name="Steffen K."/>
            <person name="Cardenas P."/>
        </authorList>
    </citation>
    <scope>NUCLEOTIDE SEQUENCE</scope>
</reference>
<feature type="compositionally biased region" description="Low complexity" evidence="1">
    <location>
        <begin position="499"/>
        <end position="513"/>
    </location>
</feature>
<feature type="compositionally biased region" description="Polar residues" evidence="1">
    <location>
        <begin position="97"/>
        <end position="111"/>
    </location>
</feature>
<dbReference type="InterPro" id="IPR040772">
    <property type="entry name" value="C19orf47_SAM"/>
</dbReference>
<evidence type="ECO:0000313" key="2">
    <source>
        <dbReference type="EMBL" id="CAI8043314.1"/>
    </source>
</evidence>
<feature type="compositionally biased region" description="Low complexity" evidence="1">
    <location>
        <begin position="316"/>
        <end position="338"/>
    </location>
</feature>
<organism evidence="2 3">
    <name type="scientific">Geodia barretti</name>
    <name type="common">Barrett's horny sponge</name>
    <dbReference type="NCBI Taxonomy" id="519541"/>
    <lineage>
        <taxon>Eukaryota</taxon>
        <taxon>Metazoa</taxon>
        <taxon>Porifera</taxon>
        <taxon>Demospongiae</taxon>
        <taxon>Heteroscleromorpha</taxon>
        <taxon>Tetractinellida</taxon>
        <taxon>Astrophorina</taxon>
        <taxon>Geodiidae</taxon>
        <taxon>Geodia</taxon>
    </lineage>
</organism>
<dbReference type="Gene3D" id="1.10.150.50">
    <property type="entry name" value="Transcription Factor, Ets-1"/>
    <property type="match status" value="1"/>
</dbReference>
<evidence type="ECO:0000256" key="1">
    <source>
        <dbReference type="SAM" id="MobiDB-lite"/>
    </source>
</evidence>
<accession>A0AA35X3Z0</accession>
<dbReference type="CDD" id="cd09531">
    <property type="entry name" value="SAM_CS047"/>
    <property type="match status" value="1"/>
</dbReference>
<dbReference type="PANTHER" id="PTHR21359:SF1">
    <property type="entry name" value="DUF5577 DOMAIN-CONTAINING PROTEIN"/>
    <property type="match status" value="1"/>
</dbReference>
<dbReference type="GO" id="GO:0005634">
    <property type="term" value="C:nucleus"/>
    <property type="evidence" value="ECO:0007669"/>
    <property type="project" value="TreeGrafter"/>
</dbReference>
<feature type="region of interest" description="Disordered" evidence="1">
    <location>
        <begin position="288"/>
        <end position="539"/>
    </location>
</feature>
<name>A0AA35X3Z0_GEOBA</name>
<feature type="compositionally biased region" description="Low complexity" evidence="1">
    <location>
        <begin position="374"/>
        <end position="386"/>
    </location>
</feature>
<feature type="compositionally biased region" description="Polar residues" evidence="1">
    <location>
        <begin position="440"/>
        <end position="453"/>
    </location>
</feature>
<proteinExistence type="predicted"/>
<feature type="compositionally biased region" description="Low complexity" evidence="1">
    <location>
        <begin position="291"/>
        <end position="305"/>
    </location>
</feature>
<dbReference type="Pfam" id="PF18017">
    <property type="entry name" value="SAM_4"/>
    <property type="match status" value="1"/>
</dbReference>
<protein>
    <submittedName>
        <fullName evidence="2">Uncharacterized protein C19orf47 homolog</fullName>
    </submittedName>
</protein>
<dbReference type="InterPro" id="IPR039161">
    <property type="entry name" value="C19orf47-like"/>
</dbReference>
<dbReference type="AlphaFoldDB" id="A0AA35X3Z0"/>
<gene>
    <name evidence="2" type="ORF">GBAR_LOCUS24041</name>
</gene>
<feature type="region of interest" description="Disordered" evidence="1">
    <location>
        <begin position="71"/>
        <end position="113"/>
    </location>
</feature>
<dbReference type="PANTHER" id="PTHR21359">
    <property type="entry name" value="DUF5577 DOMAIN-CONTAINING PROTEIN"/>
    <property type="match status" value="1"/>
</dbReference>
<keyword evidence="3" id="KW-1185">Reference proteome</keyword>
<dbReference type="Proteomes" id="UP001174909">
    <property type="component" value="Unassembled WGS sequence"/>
</dbReference>
<sequence length="579" mass="61683">MSKSSAASWVSFFRDAGIPYSLAKSYASTFEENRIGKDMLLDLDKDILGDMGIKVMGDVIGILKHAKKEARKDSSGATVSGTTSSKHKSSSAVHSTQSAPQAPAVSTTSSPLHDHCEEGYLGVVGLMEYQDEREPEHLSLEEHTLQPVEPEFTALQSDLIQQVVAAVTQQQQVQQQCQEVVEEEGEGAREIVNPALLGIEDEFQEEYVTEAYKRQQQKRALGSLYSDSVFQEAPQSKQPRLIILPQDDANEVGGVTEDLQILATPPLGGETSSRRLLEAAGLVKRGEHIHVPSSEKPAVSSSASVFSRLDGKGRGSPPLKTYLPPPSSSSTNTATSPPHQRKRTVVTAASPSPQKLGLQVTARDGRRVSTTPTSGAIRSTGSASRAGSGGGGVVRRSKRESSVGGLVSSSSSFAAKEPVKSRLGAREHGGGGGYGGSEGWTNTVSTSSHSGRMSTRLGGGSGHRESTGPAKRTRHTMVADSATNPPPKASSRLGAGHKSSTSSLSAAVVSSATRTRDLVRRSGKVKTSSPSMKADEYEMRRQLDIRSRLAAKEKEVEQRRSGGVLRGRLGQHHVFMRLT</sequence>
<dbReference type="EMBL" id="CASHTH010003317">
    <property type="protein sequence ID" value="CAI8043314.1"/>
    <property type="molecule type" value="Genomic_DNA"/>
</dbReference>
<dbReference type="SUPFAM" id="SSF47769">
    <property type="entry name" value="SAM/Pointed domain"/>
    <property type="match status" value="1"/>
</dbReference>
<evidence type="ECO:0000313" key="3">
    <source>
        <dbReference type="Proteomes" id="UP001174909"/>
    </source>
</evidence>
<dbReference type="InterPro" id="IPR013761">
    <property type="entry name" value="SAM/pointed_sf"/>
</dbReference>
<comment type="caution">
    <text evidence="2">The sequence shown here is derived from an EMBL/GenBank/DDBJ whole genome shotgun (WGS) entry which is preliminary data.</text>
</comment>
<feature type="compositionally biased region" description="Basic and acidic residues" evidence="1">
    <location>
        <begin position="417"/>
        <end position="429"/>
    </location>
</feature>